<evidence type="ECO:0000313" key="1">
    <source>
        <dbReference type="EMBL" id="PLW12121.1"/>
    </source>
</evidence>
<organism evidence="1 2">
    <name type="scientific">Puccinia coronata f. sp. avenae</name>
    <dbReference type="NCBI Taxonomy" id="200324"/>
    <lineage>
        <taxon>Eukaryota</taxon>
        <taxon>Fungi</taxon>
        <taxon>Dikarya</taxon>
        <taxon>Basidiomycota</taxon>
        <taxon>Pucciniomycotina</taxon>
        <taxon>Pucciniomycetes</taxon>
        <taxon>Pucciniales</taxon>
        <taxon>Pucciniaceae</taxon>
        <taxon>Puccinia</taxon>
    </lineage>
</organism>
<dbReference type="Proteomes" id="UP000235388">
    <property type="component" value="Unassembled WGS sequence"/>
</dbReference>
<dbReference type="AlphaFoldDB" id="A0A2N5SFV5"/>
<name>A0A2N5SFV5_9BASI</name>
<protein>
    <submittedName>
        <fullName evidence="1">Uncharacterized protein</fullName>
    </submittedName>
</protein>
<sequence length="220" mass="23860">MASKPHLTTHNLASFQLAFKSGPISPHPVLQQFINKVFNTMNPTTRNHVLVPETQIVSPFQFARLEANQAKQWEIPTQFRMTQVDNLDRNSDANSPLGAGNQSATTTKAAPVVTVALATPAINVVSLAAAIPSPAPAAPRRQAPPSTARSVRLSIEYVIWLSASLPATVKKSAGSVRGKAPPKWTKVVSKLPLPNWQLVPTNWDLPNANSPCWWVLLVLT</sequence>
<gene>
    <name evidence="1" type="ORF">PCANC_19497</name>
</gene>
<evidence type="ECO:0000313" key="2">
    <source>
        <dbReference type="Proteomes" id="UP000235388"/>
    </source>
</evidence>
<reference evidence="1 2" key="1">
    <citation type="submission" date="2017-11" db="EMBL/GenBank/DDBJ databases">
        <title>De novo assembly and phasing of dikaryotic genomes from two isolates of Puccinia coronata f. sp. avenae, the causal agent of oat crown rust.</title>
        <authorList>
            <person name="Miller M.E."/>
            <person name="Zhang Y."/>
            <person name="Omidvar V."/>
            <person name="Sperschneider J."/>
            <person name="Schwessinger B."/>
            <person name="Raley C."/>
            <person name="Palmer J.M."/>
            <person name="Garnica D."/>
            <person name="Upadhyaya N."/>
            <person name="Rathjen J."/>
            <person name="Taylor J.M."/>
            <person name="Park R.F."/>
            <person name="Dodds P.N."/>
            <person name="Hirsch C.D."/>
            <person name="Kianian S.F."/>
            <person name="Figueroa M."/>
        </authorList>
    </citation>
    <scope>NUCLEOTIDE SEQUENCE [LARGE SCALE GENOMIC DNA]</scope>
    <source>
        <strain evidence="1">12NC29</strain>
    </source>
</reference>
<dbReference type="EMBL" id="PGCJ01000993">
    <property type="protein sequence ID" value="PLW12121.1"/>
    <property type="molecule type" value="Genomic_DNA"/>
</dbReference>
<comment type="caution">
    <text evidence="1">The sequence shown here is derived from an EMBL/GenBank/DDBJ whole genome shotgun (WGS) entry which is preliminary data.</text>
</comment>
<proteinExistence type="predicted"/>
<keyword evidence="2" id="KW-1185">Reference proteome</keyword>
<accession>A0A2N5SFV5</accession>